<dbReference type="Pfam" id="PF00106">
    <property type="entry name" value="adh_short"/>
    <property type="match status" value="1"/>
</dbReference>
<reference evidence="3" key="1">
    <citation type="submission" date="2018-05" db="EMBL/GenBank/DDBJ databases">
        <authorList>
            <person name="Lanie J.A."/>
            <person name="Ng W.-L."/>
            <person name="Kazmierczak K.M."/>
            <person name="Andrzejewski T.M."/>
            <person name="Davidsen T.M."/>
            <person name="Wayne K.J."/>
            <person name="Tettelin H."/>
            <person name="Glass J.I."/>
            <person name="Rusch D."/>
            <person name="Podicherti R."/>
            <person name="Tsui H.-C.T."/>
            <person name="Winkler M.E."/>
        </authorList>
    </citation>
    <scope>NUCLEOTIDE SEQUENCE</scope>
</reference>
<evidence type="ECO:0000256" key="2">
    <source>
        <dbReference type="ARBA" id="ARBA00023002"/>
    </source>
</evidence>
<gene>
    <name evidence="3" type="ORF">METZ01_LOCUS57731</name>
</gene>
<dbReference type="PRINTS" id="PR00081">
    <property type="entry name" value="GDHRDH"/>
</dbReference>
<dbReference type="EMBL" id="UINC01003274">
    <property type="protein sequence ID" value="SVA04877.1"/>
    <property type="molecule type" value="Genomic_DNA"/>
</dbReference>
<evidence type="ECO:0000313" key="3">
    <source>
        <dbReference type="EMBL" id="SVA04877.1"/>
    </source>
</evidence>
<evidence type="ECO:0000256" key="1">
    <source>
        <dbReference type="ARBA" id="ARBA00006484"/>
    </source>
</evidence>
<organism evidence="3">
    <name type="scientific">marine metagenome</name>
    <dbReference type="NCBI Taxonomy" id="408172"/>
    <lineage>
        <taxon>unclassified sequences</taxon>
        <taxon>metagenomes</taxon>
        <taxon>ecological metagenomes</taxon>
    </lineage>
</organism>
<dbReference type="InterPro" id="IPR002347">
    <property type="entry name" value="SDR_fam"/>
</dbReference>
<keyword evidence="2" id="KW-0560">Oxidoreductase</keyword>
<dbReference type="InterPro" id="IPR020904">
    <property type="entry name" value="Sc_DH/Rdtase_CS"/>
</dbReference>
<protein>
    <recommendedName>
        <fullName evidence="4">Short chain dehydrogenase</fullName>
    </recommendedName>
</protein>
<dbReference type="PROSITE" id="PS00061">
    <property type="entry name" value="ADH_SHORT"/>
    <property type="match status" value="1"/>
</dbReference>
<proteinExistence type="inferred from homology"/>
<dbReference type="GO" id="GO:0016491">
    <property type="term" value="F:oxidoreductase activity"/>
    <property type="evidence" value="ECO:0007669"/>
    <property type="project" value="UniProtKB-KW"/>
</dbReference>
<dbReference type="InterPro" id="IPR036291">
    <property type="entry name" value="NAD(P)-bd_dom_sf"/>
</dbReference>
<dbReference type="Gene3D" id="3.40.50.720">
    <property type="entry name" value="NAD(P)-binding Rossmann-like Domain"/>
    <property type="match status" value="1"/>
</dbReference>
<evidence type="ECO:0008006" key="4">
    <source>
        <dbReference type="Google" id="ProtNLM"/>
    </source>
</evidence>
<dbReference type="GO" id="GO:0016020">
    <property type="term" value="C:membrane"/>
    <property type="evidence" value="ECO:0007669"/>
    <property type="project" value="TreeGrafter"/>
</dbReference>
<comment type="similarity">
    <text evidence="1">Belongs to the short-chain dehydrogenases/reductases (SDR) family.</text>
</comment>
<dbReference type="SUPFAM" id="SSF51735">
    <property type="entry name" value="NAD(P)-binding Rossmann-fold domains"/>
    <property type="match status" value="1"/>
</dbReference>
<sequence>MARDGERLREAAAGLGNDTLLFPGDVTSENDCGQFIGKIVAEHGALDHLIPNAGQSMWARFEEIENLELLRRLVEVNYLGVAHCIHAALPALRKSRGQVVVISSIQGKVGVPFHSGYSASKHALEGLVDTLQSELHGTGINFLKVYPDWIRGTGMRQNALDSDGQAVGDRKHDHGGAGVTVDECARAILRAMAKGRSSLYIPRRLQYVSCLKMFFPGLLRWGIRRRLDTQK</sequence>
<dbReference type="AlphaFoldDB" id="A0A381SR56"/>
<dbReference type="PANTHER" id="PTHR44196">
    <property type="entry name" value="DEHYDROGENASE/REDUCTASE SDR FAMILY MEMBER 7B"/>
    <property type="match status" value="1"/>
</dbReference>
<dbReference type="PANTHER" id="PTHR44196:SF1">
    <property type="entry name" value="DEHYDROGENASE_REDUCTASE SDR FAMILY MEMBER 7B"/>
    <property type="match status" value="1"/>
</dbReference>
<dbReference type="PRINTS" id="PR00080">
    <property type="entry name" value="SDRFAMILY"/>
</dbReference>
<accession>A0A381SR56</accession>
<name>A0A381SR56_9ZZZZ</name>